<reference evidence="2" key="1">
    <citation type="submission" date="2022-11" db="UniProtKB">
        <authorList>
            <consortium name="WormBaseParasite"/>
        </authorList>
    </citation>
    <scope>IDENTIFICATION</scope>
</reference>
<accession>A0A915D4A6</accession>
<organism evidence="1 2">
    <name type="scientific">Ditylenchus dipsaci</name>
    <dbReference type="NCBI Taxonomy" id="166011"/>
    <lineage>
        <taxon>Eukaryota</taxon>
        <taxon>Metazoa</taxon>
        <taxon>Ecdysozoa</taxon>
        <taxon>Nematoda</taxon>
        <taxon>Chromadorea</taxon>
        <taxon>Rhabditida</taxon>
        <taxon>Tylenchina</taxon>
        <taxon>Tylenchomorpha</taxon>
        <taxon>Sphaerularioidea</taxon>
        <taxon>Anguinidae</taxon>
        <taxon>Anguininae</taxon>
        <taxon>Ditylenchus</taxon>
    </lineage>
</organism>
<dbReference type="AlphaFoldDB" id="A0A915D4A6"/>
<protein>
    <submittedName>
        <fullName evidence="2">Uncharacterized protein</fullName>
    </submittedName>
</protein>
<sequence length="194" mass="22547">MNDLEQRVAELEALLGLNQVVSNGRNTANFDVAPLKKKLHDLELGFVMQVPLEKLRRLRKTYTDGSTASLKDKLRSVNFSSALMEKRAELLAHLQQSADLVFESDKFSKVESLMPHLEKADEETKQAYEAIYKFESEFHEFYDDLHTILSDMRAEVEEVEKMYKLKRIRQIKRTNQRTLAIILLFHVSSNLKCK</sequence>
<dbReference type="Proteomes" id="UP000887574">
    <property type="component" value="Unplaced"/>
</dbReference>
<dbReference type="WBParaSite" id="jg15231">
    <property type="protein sequence ID" value="jg15231"/>
    <property type="gene ID" value="jg15231"/>
</dbReference>
<evidence type="ECO:0000313" key="1">
    <source>
        <dbReference type="Proteomes" id="UP000887574"/>
    </source>
</evidence>
<keyword evidence="1" id="KW-1185">Reference proteome</keyword>
<evidence type="ECO:0000313" key="2">
    <source>
        <dbReference type="WBParaSite" id="jg15231"/>
    </source>
</evidence>
<proteinExistence type="predicted"/>
<name>A0A915D4A6_9BILA</name>